<gene>
    <name evidence="1" type="ORF">NPIL_673151</name>
</gene>
<sequence length="150" mass="18400">MSIEIRRMTRLQKSETWNWKSRIRRFVANYRKKKEEKRKRAAIETKEKAESENTDIKIQPLRLTNICRHFRRTITHRLKSNHTDQECLDNNKRLEVRTSQRRAEELADRLKERLEVFLNSRCERKAKQHIHLNNANKKYINGEDEWRCNI</sequence>
<dbReference type="Proteomes" id="UP000887013">
    <property type="component" value="Unassembled WGS sequence"/>
</dbReference>
<dbReference type="EMBL" id="BMAW01022841">
    <property type="protein sequence ID" value="GFT79788.1"/>
    <property type="molecule type" value="Genomic_DNA"/>
</dbReference>
<dbReference type="AlphaFoldDB" id="A0A8X6PR21"/>
<evidence type="ECO:0000313" key="2">
    <source>
        <dbReference type="Proteomes" id="UP000887013"/>
    </source>
</evidence>
<keyword evidence="2" id="KW-1185">Reference proteome</keyword>
<proteinExistence type="predicted"/>
<organism evidence="1 2">
    <name type="scientific">Nephila pilipes</name>
    <name type="common">Giant wood spider</name>
    <name type="synonym">Nephila maculata</name>
    <dbReference type="NCBI Taxonomy" id="299642"/>
    <lineage>
        <taxon>Eukaryota</taxon>
        <taxon>Metazoa</taxon>
        <taxon>Ecdysozoa</taxon>
        <taxon>Arthropoda</taxon>
        <taxon>Chelicerata</taxon>
        <taxon>Arachnida</taxon>
        <taxon>Araneae</taxon>
        <taxon>Araneomorphae</taxon>
        <taxon>Entelegynae</taxon>
        <taxon>Araneoidea</taxon>
        <taxon>Nephilidae</taxon>
        <taxon>Nephila</taxon>
    </lineage>
</organism>
<name>A0A8X6PR21_NEPPI</name>
<accession>A0A8X6PR21</accession>
<reference evidence="1" key="1">
    <citation type="submission" date="2020-08" db="EMBL/GenBank/DDBJ databases">
        <title>Multicomponent nature underlies the extraordinary mechanical properties of spider dragline silk.</title>
        <authorList>
            <person name="Kono N."/>
            <person name="Nakamura H."/>
            <person name="Mori M."/>
            <person name="Yoshida Y."/>
            <person name="Ohtoshi R."/>
            <person name="Malay A.D."/>
            <person name="Moran D.A.P."/>
            <person name="Tomita M."/>
            <person name="Numata K."/>
            <person name="Arakawa K."/>
        </authorList>
    </citation>
    <scope>NUCLEOTIDE SEQUENCE</scope>
</reference>
<protein>
    <submittedName>
        <fullName evidence="1">Uncharacterized protein</fullName>
    </submittedName>
</protein>
<comment type="caution">
    <text evidence="1">The sequence shown here is derived from an EMBL/GenBank/DDBJ whole genome shotgun (WGS) entry which is preliminary data.</text>
</comment>
<evidence type="ECO:0000313" key="1">
    <source>
        <dbReference type="EMBL" id="GFT79788.1"/>
    </source>
</evidence>